<name>A0A0E3B9H8_9BURK</name>
<dbReference type="Proteomes" id="UP000029567">
    <property type="component" value="Unassembled WGS sequence"/>
</dbReference>
<accession>A0A0E3B9H8</accession>
<evidence type="ECO:0008006" key="4">
    <source>
        <dbReference type="Google" id="ProtNLM"/>
    </source>
</evidence>
<comment type="caution">
    <text evidence="2">The sequence shown here is derived from an EMBL/GenBank/DDBJ whole genome shotgun (WGS) entry which is preliminary data.</text>
</comment>
<reference evidence="2 3" key="1">
    <citation type="submission" date="2013-09" db="EMBL/GenBank/DDBJ databases">
        <title>High correlation between genotypes and phenotypes of environmental bacteria Comamonas testosteroni strains.</title>
        <authorList>
            <person name="Liu L."/>
            <person name="Zhu W."/>
            <person name="Xia X."/>
            <person name="Xu B."/>
            <person name="Luo M."/>
            <person name="Wang G."/>
        </authorList>
    </citation>
    <scope>NUCLEOTIDE SEQUENCE [LARGE SCALE GENOMIC DNA]</scope>
    <source>
        <strain evidence="2 3">JL14</strain>
    </source>
</reference>
<evidence type="ECO:0000256" key="1">
    <source>
        <dbReference type="ARBA" id="ARBA00044755"/>
    </source>
</evidence>
<dbReference type="EMBL" id="AWTN01000140">
    <property type="protein sequence ID" value="KGG83632.1"/>
    <property type="molecule type" value="Genomic_DNA"/>
</dbReference>
<dbReference type="PANTHER" id="PTHR35024">
    <property type="entry name" value="HYPOTHETICAL CYTOSOLIC PROTEIN"/>
    <property type="match status" value="1"/>
</dbReference>
<dbReference type="PANTHER" id="PTHR35024:SF4">
    <property type="entry name" value="POLYMER-FORMING CYTOSKELETAL PROTEIN"/>
    <property type="match status" value="1"/>
</dbReference>
<comment type="similarity">
    <text evidence="1">Belongs to the bactofilin family.</text>
</comment>
<organism evidence="2 3">
    <name type="scientific">Comamonas thiooxydans</name>
    <dbReference type="NCBI Taxonomy" id="363952"/>
    <lineage>
        <taxon>Bacteria</taxon>
        <taxon>Pseudomonadati</taxon>
        <taxon>Pseudomonadota</taxon>
        <taxon>Betaproteobacteria</taxon>
        <taxon>Burkholderiales</taxon>
        <taxon>Comamonadaceae</taxon>
        <taxon>Comamonas</taxon>
    </lineage>
</organism>
<dbReference type="RefSeq" id="WP_034383376.1">
    <property type="nucleotide sequence ID" value="NZ_AWTN01000140.1"/>
</dbReference>
<evidence type="ECO:0000313" key="2">
    <source>
        <dbReference type="EMBL" id="KGG83632.1"/>
    </source>
</evidence>
<dbReference type="InterPro" id="IPR007607">
    <property type="entry name" value="BacA/B"/>
</dbReference>
<proteinExistence type="inferred from homology"/>
<evidence type="ECO:0000313" key="3">
    <source>
        <dbReference type="Proteomes" id="UP000029567"/>
    </source>
</evidence>
<dbReference type="Pfam" id="PF04519">
    <property type="entry name" value="Bactofilin"/>
    <property type="match status" value="1"/>
</dbReference>
<dbReference type="AlphaFoldDB" id="A0A0E3B9H8"/>
<protein>
    <recommendedName>
        <fullName evidence="4">Polymer-forming cytoskeletal protein</fullName>
    </recommendedName>
</protein>
<gene>
    <name evidence="2" type="ORF">P245_25285</name>
</gene>
<sequence length="179" mass="19569">MNIVKYLRRILRRSERAEIQKIDIAPATTPIATEEKCLHPAPIGVDVQRQTPYAVPKLQDTLIADDAVMTGTLKVSGRVIVEGRMSGVIEQKHGGANVFVDESGVFRGEIYASNTLVYGQVEGSITSTLISIERTAKIAGSIEYKDIRIKGGLFGAILRRNAALPLLIEDKETQQAISH</sequence>